<evidence type="ECO:0000256" key="1">
    <source>
        <dbReference type="ARBA" id="ARBA00004604"/>
    </source>
</evidence>
<gene>
    <name evidence="13" type="ORF">HPBE_LOCUS21069</name>
</gene>
<keyword evidence="3 8" id="KW-0698">rRNA processing</keyword>
<feature type="compositionally biased region" description="Acidic residues" evidence="9">
    <location>
        <begin position="617"/>
        <end position="634"/>
    </location>
</feature>
<dbReference type="InterPro" id="IPR002877">
    <property type="entry name" value="RNA_MeTrfase_FtsJ_dom"/>
</dbReference>
<accession>A0A3P8BY53</accession>
<comment type="function">
    <text evidence="8">Probable methyltransferase involved in the maturation of rRNA and in the biogenesis of ribosomal subunits.</text>
</comment>
<feature type="binding site" evidence="8">
    <location>
        <position position="76"/>
    </location>
    <ligand>
        <name>S-adenosyl-L-methionine</name>
        <dbReference type="ChEBI" id="CHEBI:59789"/>
    </ligand>
</feature>
<feature type="binding site" evidence="8">
    <location>
        <position position="92"/>
    </location>
    <ligand>
        <name>S-adenosyl-L-methionine</name>
        <dbReference type="ChEBI" id="CHEBI:59789"/>
    </ligand>
</feature>
<dbReference type="PANTHER" id="PTHR10920:SF13">
    <property type="entry name" value="PRE-RRNA 2'-O-RIBOSE RNA METHYLTRANSFERASE FTSJ3"/>
    <property type="match status" value="1"/>
</dbReference>
<dbReference type="Pfam" id="PF01728">
    <property type="entry name" value="FtsJ"/>
    <property type="match status" value="1"/>
</dbReference>
<dbReference type="WBParaSite" id="HPBE_0002107001-mRNA-1">
    <property type="protein sequence ID" value="HPBE_0002107001-mRNA-1"/>
    <property type="gene ID" value="HPBE_0002107001"/>
</dbReference>
<keyword evidence="5 8" id="KW-0808">Transferase</keyword>
<dbReference type="GO" id="GO:0030687">
    <property type="term" value="C:preribosome, large subunit precursor"/>
    <property type="evidence" value="ECO:0007669"/>
    <property type="project" value="TreeGrafter"/>
</dbReference>
<feature type="coiled-coil region" evidence="8">
    <location>
        <begin position="373"/>
        <end position="408"/>
    </location>
</feature>
<feature type="domain" description="Ribosomal RNA methyltransferase SPB1-like C-terminal" evidence="11">
    <location>
        <begin position="635"/>
        <end position="851"/>
    </location>
</feature>
<dbReference type="InterPro" id="IPR050082">
    <property type="entry name" value="RNA_methyltr_RlmE"/>
</dbReference>
<dbReference type="GO" id="GO:0000466">
    <property type="term" value="P:maturation of 5.8S rRNA from tricistronic rRNA transcript (SSU-rRNA, 5.8S rRNA, LSU-rRNA)"/>
    <property type="evidence" value="ECO:0007669"/>
    <property type="project" value="TreeGrafter"/>
</dbReference>
<evidence type="ECO:0000259" key="11">
    <source>
        <dbReference type="Pfam" id="PF07780"/>
    </source>
</evidence>
<dbReference type="EMBL" id="UZAH01032672">
    <property type="protein sequence ID" value="VDP23190.1"/>
    <property type="molecule type" value="Genomic_DNA"/>
</dbReference>
<feature type="compositionally biased region" description="Acidic residues" evidence="9">
    <location>
        <begin position="459"/>
        <end position="472"/>
    </location>
</feature>
<dbReference type="FunFam" id="3.40.50.150:FF:000004">
    <property type="entry name" value="AdoMet-dependent rRNA methyltransferase SPB1"/>
    <property type="match status" value="1"/>
</dbReference>
<accession>A0A183GFB0</accession>
<evidence type="ECO:0000256" key="6">
    <source>
        <dbReference type="ARBA" id="ARBA00022691"/>
    </source>
</evidence>
<evidence type="ECO:0000313" key="15">
    <source>
        <dbReference type="WBParaSite" id="HPBE_0002107001-mRNA-1"/>
    </source>
</evidence>
<evidence type="ECO:0000256" key="4">
    <source>
        <dbReference type="ARBA" id="ARBA00022603"/>
    </source>
</evidence>
<keyword evidence="7 8" id="KW-0539">Nucleus</keyword>
<feature type="binding site" evidence="8">
    <location>
        <position position="117"/>
    </location>
    <ligand>
        <name>S-adenosyl-L-methionine</name>
        <dbReference type="ChEBI" id="CHEBI:59789"/>
    </ligand>
</feature>
<keyword evidence="4 8" id="KW-0489">Methyltransferase</keyword>
<evidence type="ECO:0000256" key="8">
    <source>
        <dbReference type="HAMAP-Rule" id="MF_03163"/>
    </source>
</evidence>
<dbReference type="InterPro" id="IPR012920">
    <property type="entry name" value="rRNA_MeTfrase_SPB1-like_C"/>
</dbReference>
<feature type="domain" description="Ribosomal RNA methyltransferase FtsJ" evidence="10">
    <location>
        <begin position="24"/>
        <end position="200"/>
    </location>
</feature>
<dbReference type="InterPro" id="IPR028589">
    <property type="entry name" value="SPB1-like"/>
</dbReference>
<dbReference type="GO" id="GO:0005730">
    <property type="term" value="C:nucleolus"/>
    <property type="evidence" value="ECO:0007669"/>
    <property type="project" value="UniProtKB-SubCell"/>
</dbReference>
<feature type="active site" description="Proton acceptor" evidence="8">
    <location>
        <position position="157"/>
    </location>
</feature>
<evidence type="ECO:0000313" key="14">
    <source>
        <dbReference type="Proteomes" id="UP000050761"/>
    </source>
</evidence>
<feature type="domain" description="DUF3381" evidence="12">
    <location>
        <begin position="238"/>
        <end position="411"/>
    </location>
</feature>
<dbReference type="GO" id="GO:0008650">
    <property type="term" value="F:rRNA (uridine-2'-O-)-methyltransferase activity"/>
    <property type="evidence" value="ECO:0007669"/>
    <property type="project" value="TreeGrafter"/>
</dbReference>
<dbReference type="EC" id="2.1.1.-" evidence="8"/>
<reference evidence="15" key="2">
    <citation type="submission" date="2019-09" db="UniProtKB">
        <authorList>
            <consortium name="WormBaseParasite"/>
        </authorList>
    </citation>
    <scope>IDENTIFICATION</scope>
</reference>
<name>A0A183GFB0_HELPZ</name>
<comment type="catalytic activity">
    <reaction evidence="8">
        <text>a ribonucleotide in rRNA + S-adenosyl-L-methionine = a 2'-O-methylribonucleotide in rRNA + S-adenosyl-L-homocysteine + H(+)</text>
        <dbReference type="Rhea" id="RHEA:48628"/>
        <dbReference type="Rhea" id="RHEA-COMP:12164"/>
        <dbReference type="Rhea" id="RHEA-COMP:12165"/>
        <dbReference type="ChEBI" id="CHEBI:15378"/>
        <dbReference type="ChEBI" id="CHEBI:57856"/>
        <dbReference type="ChEBI" id="CHEBI:59789"/>
        <dbReference type="ChEBI" id="CHEBI:90675"/>
        <dbReference type="ChEBI" id="CHEBI:90676"/>
    </reaction>
</comment>
<keyword evidence="2 8" id="KW-0690">Ribosome biogenesis</keyword>
<evidence type="ECO:0000256" key="9">
    <source>
        <dbReference type="SAM" id="MobiDB-lite"/>
    </source>
</evidence>
<dbReference type="Pfam" id="PF11861">
    <property type="entry name" value="DUF3381"/>
    <property type="match status" value="1"/>
</dbReference>
<evidence type="ECO:0000256" key="7">
    <source>
        <dbReference type="ARBA" id="ARBA00023242"/>
    </source>
</evidence>
<evidence type="ECO:0000259" key="12">
    <source>
        <dbReference type="Pfam" id="PF11861"/>
    </source>
</evidence>
<reference evidence="13 14" key="1">
    <citation type="submission" date="2018-11" db="EMBL/GenBank/DDBJ databases">
        <authorList>
            <consortium name="Pathogen Informatics"/>
        </authorList>
    </citation>
    <scope>NUCLEOTIDE SEQUENCE [LARGE SCALE GENOMIC DNA]</scope>
</reference>
<dbReference type="SUPFAM" id="SSF53335">
    <property type="entry name" value="S-adenosyl-L-methionine-dependent methyltransferases"/>
    <property type="match status" value="1"/>
</dbReference>
<dbReference type="Gene3D" id="3.40.50.150">
    <property type="entry name" value="Vaccinia Virus protein VP39"/>
    <property type="match status" value="1"/>
</dbReference>
<evidence type="ECO:0000313" key="13">
    <source>
        <dbReference type="EMBL" id="VDP23190.1"/>
    </source>
</evidence>
<feature type="coiled-coil region" evidence="8">
    <location>
        <begin position="746"/>
        <end position="803"/>
    </location>
</feature>
<feature type="region of interest" description="Disordered" evidence="9">
    <location>
        <begin position="449"/>
        <end position="519"/>
    </location>
</feature>
<dbReference type="HAMAP" id="MF_03163">
    <property type="entry name" value="RNA_methyltr_E_SPB1"/>
    <property type="match status" value="1"/>
</dbReference>
<dbReference type="InterPro" id="IPR029063">
    <property type="entry name" value="SAM-dependent_MTases_sf"/>
</dbReference>
<keyword evidence="6 8" id="KW-0949">S-adenosyl-L-methionine</keyword>
<dbReference type="OrthoDB" id="1287559at2759"/>
<dbReference type="InterPro" id="IPR015507">
    <property type="entry name" value="rRNA-MeTfrase_E"/>
</dbReference>
<evidence type="ECO:0000256" key="2">
    <source>
        <dbReference type="ARBA" id="ARBA00022517"/>
    </source>
</evidence>
<dbReference type="AlphaFoldDB" id="A0A183GFB0"/>
<proteinExistence type="inferred from homology"/>
<dbReference type="GO" id="GO:0016435">
    <property type="term" value="F:rRNA (guanine) methyltransferase activity"/>
    <property type="evidence" value="ECO:0007669"/>
    <property type="project" value="TreeGrafter"/>
</dbReference>
<dbReference type="HAMAP" id="MF_01547">
    <property type="entry name" value="RNA_methyltr_E"/>
    <property type="match status" value="1"/>
</dbReference>
<dbReference type="Proteomes" id="UP000050761">
    <property type="component" value="Unassembled WGS sequence"/>
</dbReference>
<sequence length="873" mass="101061">MGKKVKIGKQRRDKYYKLAKEAGYRSRAAFKLIQLNKRFEFLQNARATVDLCAAPGGWMQVAVQNMPVSSLVIGVDLVPIKPIANCIAIQGDITIEKTRQAIKKELQRWEADCVLHDGAPNVGLNWVHDAFQQNCLVLSALRLATQILRKNGTFVTKVFRSNDYSCLIATFEKLFKRVHVWKPAASRLESAEIFVVCEKYLKPPKVAPELLDHKKVFSEPDGHAATKLNPQTLLLGKKEKKSKVEGYEEGVLSVHKKVDATTFIQAHEYLEVLGAAAEIVLDQDKWKDAPETNEEIREYLKDLKVCGPRELRKLLKWRKAMRGILEQELKALEEELGEEVQPEVELNEDEQEMINCSRKSWIIYFVLFNVLFRDKEMAEIDEMIARASEEERAALKKKKKKMLKAKAKIVRRRQLKMIIEGDHADQVEDLDLFSLKKIRRARELNQLTADSVQTPEVKGDEDDDAEGLGDGEWETRKGEGSDEEEGESDAEVGEESSDESDNELIHTEESGLTKVQKKETRADKWFQKEEIAGLLSDEDDDDEMDVIEKHMKRQGKNIHANTGRKFFLVYVSYLFVQLRRLVSFENQEVRSKKRKKRSDDNNDDFDKKDEEQKNDSDNEEEEVEEDVDEEEEEKEASAGSKFAAEMAWEEEEVEDGEKRATKREVAKTILGEDLQPKAKKRRLTPEQLALGEQLIYSSKSAREVEEWGWNRYANNDEGLPDWFVEDEKKHYRKQLPVTKTPNRCQKYIFEAQVEEYRKRLRELNARPCKKVAEAKDRKKRKLLRRLQTAKKKAECVVDNENLEHSEKVREMRKIYAVANRKEKKKTELIVMTKAKKGTMSRPNGKYKLVDRLVYIFLSFFDVNIGLSLTFNCV</sequence>
<comment type="similarity">
    <text evidence="8">Belongs to the class I-like SAM-binding methyltransferase superfamily. RNA methyltransferase RlmE family. SPB1 subfamily.</text>
</comment>
<keyword evidence="14" id="KW-1185">Reference proteome</keyword>
<feature type="binding site" evidence="8">
    <location>
        <position position="56"/>
    </location>
    <ligand>
        <name>S-adenosyl-L-methionine</name>
        <dbReference type="ChEBI" id="CHEBI:59789"/>
    </ligand>
</feature>
<feature type="compositionally biased region" description="Acidic residues" evidence="9">
    <location>
        <begin position="481"/>
        <end position="502"/>
    </location>
</feature>
<evidence type="ECO:0000259" key="10">
    <source>
        <dbReference type="Pfam" id="PF01728"/>
    </source>
</evidence>
<evidence type="ECO:0000256" key="3">
    <source>
        <dbReference type="ARBA" id="ARBA00022552"/>
    </source>
</evidence>
<organism evidence="14 15">
    <name type="scientific">Heligmosomoides polygyrus</name>
    <name type="common">Parasitic roundworm</name>
    <dbReference type="NCBI Taxonomy" id="6339"/>
    <lineage>
        <taxon>Eukaryota</taxon>
        <taxon>Metazoa</taxon>
        <taxon>Ecdysozoa</taxon>
        <taxon>Nematoda</taxon>
        <taxon>Chromadorea</taxon>
        <taxon>Rhabditida</taxon>
        <taxon>Rhabditina</taxon>
        <taxon>Rhabditomorpha</taxon>
        <taxon>Strongyloidea</taxon>
        <taxon>Heligmosomidae</taxon>
        <taxon>Heligmosomoides</taxon>
    </lineage>
</organism>
<dbReference type="PANTHER" id="PTHR10920">
    <property type="entry name" value="RIBOSOMAL RNA METHYLTRANSFERASE"/>
    <property type="match status" value="1"/>
</dbReference>
<dbReference type="InterPro" id="IPR024576">
    <property type="entry name" value="rRNA_MeTfrase_Spb1_DUF3381"/>
</dbReference>
<dbReference type="Pfam" id="PF07780">
    <property type="entry name" value="Spb1_C"/>
    <property type="match status" value="1"/>
</dbReference>
<feature type="binding site" evidence="8">
    <location>
        <position position="58"/>
    </location>
    <ligand>
        <name>S-adenosyl-L-methionine</name>
        <dbReference type="ChEBI" id="CHEBI:59789"/>
    </ligand>
</feature>
<feature type="compositionally biased region" description="Basic and acidic residues" evidence="9">
    <location>
        <begin position="597"/>
        <end position="616"/>
    </location>
</feature>
<protein>
    <recommendedName>
        <fullName evidence="8">Putative rRNA methyltransferase</fullName>
        <ecNumber evidence="8">2.1.1.-</ecNumber>
    </recommendedName>
    <alternativeName>
        <fullName evidence="8">2'-O-ribose RNA methyltransferase SPB1 homolog</fullName>
    </alternativeName>
</protein>
<evidence type="ECO:0000256" key="5">
    <source>
        <dbReference type="ARBA" id="ARBA00022679"/>
    </source>
</evidence>
<feature type="compositionally biased region" description="Basic and acidic residues" evidence="9">
    <location>
        <begin position="503"/>
        <end position="519"/>
    </location>
</feature>
<feature type="region of interest" description="Disordered" evidence="9">
    <location>
        <begin position="589"/>
        <end position="661"/>
    </location>
</feature>
<dbReference type="GO" id="GO:0000463">
    <property type="term" value="P:maturation of LSU-rRNA from tricistronic rRNA transcript (SSU-rRNA, 5.8S rRNA, LSU-rRNA)"/>
    <property type="evidence" value="ECO:0007669"/>
    <property type="project" value="TreeGrafter"/>
</dbReference>
<keyword evidence="8" id="KW-0175">Coiled coil</keyword>
<comment type="subcellular location">
    <subcellularLocation>
        <location evidence="1 8">Nucleus</location>
        <location evidence="1 8">Nucleolus</location>
    </subcellularLocation>
</comment>